<name>A0A4Z2CPB4_SCHJA</name>
<feature type="region of interest" description="Disordered" evidence="3">
    <location>
        <begin position="737"/>
        <end position="793"/>
    </location>
</feature>
<keyword evidence="2" id="KW-0539">Nucleus</keyword>
<evidence type="ECO:0000256" key="1">
    <source>
        <dbReference type="ARBA" id="ARBA00004123"/>
    </source>
</evidence>
<dbReference type="GO" id="GO:0034472">
    <property type="term" value="P:snRNA 3'-end processing"/>
    <property type="evidence" value="ECO:0007669"/>
    <property type="project" value="TreeGrafter"/>
</dbReference>
<accession>A0A4Z2CPB4</accession>
<dbReference type="Proteomes" id="UP000311919">
    <property type="component" value="Unassembled WGS sequence"/>
</dbReference>
<dbReference type="InterPro" id="IPR001279">
    <property type="entry name" value="Metallo-B-lactamas"/>
</dbReference>
<feature type="domain" description="Metallo-beta-lactamase" evidence="4">
    <location>
        <begin position="94"/>
        <end position="246"/>
    </location>
</feature>
<comment type="subcellular location">
    <subcellularLocation>
        <location evidence="1">Nucleus</location>
    </subcellularLocation>
</comment>
<evidence type="ECO:0000256" key="2">
    <source>
        <dbReference type="ARBA" id="ARBA00023242"/>
    </source>
</evidence>
<evidence type="ECO:0000259" key="4">
    <source>
        <dbReference type="Pfam" id="PF16661"/>
    </source>
</evidence>
<organism evidence="5 6">
    <name type="scientific">Schistosoma japonicum</name>
    <name type="common">Blood fluke</name>
    <dbReference type="NCBI Taxonomy" id="6182"/>
    <lineage>
        <taxon>Eukaryota</taxon>
        <taxon>Metazoa</taxon>
        <taxon>Spiralia</taxon>
        <taxon>Lophotrochozoa</taxon>
        <taxon>Platyhelminthes</taxon>
        <taxon>Trematoda</taxon>
        <taxon>Digenea</taxon>
        <taxon>Strigeidida</taxon>
        <taxon>Schistosomatoidea</taxon>
        <taxon>Schistosomatidae</taxon>
        <taxon>Schistosoma</taxon>
    </lineage>
</organism>
<dbReference type="EMBL" id="SKCS01000483">
    <property type="protein sequence ID" value="TNN06071.1"/>
    <property type="molecule type" value="Genomic_DNA"/>
</dbReference>
<dbReference type="InterPro" id="IPR027074">
    <property type="entry name" value="Integrator_9su"/>
</dbReference>
<proteinExistence type="predicted"/>
<dbReference type="Gene3D" id="3.60.15.10">
    <property type="entry name" value="Ribonuclease Z/Hydroxyacylglutathione hydrolase-like"/>
    <property type="match status" value="1"/>
</dbReference>
<dbReference type="SUPFAM" id="SSF56281">
    <property type="entry name" value="Metallo-hydrolase/oxidoreductase"/>
    <property type="match status" value="2"/>
</dbReference>
<dbReference type="STRING" id="6182.A0A4Z2CPB4"/>
<dbReference type="Pfam" id="PF16661">
    <property type="entry name" value="Lactamase_B_6"/>
    <property type="match status" value="1"/>
</dbReference>
<comment type="caution">
    <text evidence="5">The sequence shown here is derived from an EMBL/GenBank/DDBJ whole genome shotgun (WGS) entry which is preliminary data.</text>
</comment>
<reference evidence="5 6" key="1">
    <citation type="submission" date="2019-03" db="EMBL/GenBank/DDBJ databases">
        <title>An improved genome assembly of the fluke Schistosoma japonicum.</title>
        <authorList>
            <person name="Hu W."/>
            <person name="Luo F."/>
            <person name="Yin M."/>
            <person name="Mo X."/>
            <person name="Sun C."/>
            <person name="Wu Q."/>
            <person name="Zhu B."/>
            <person name="Xiang M."/>
            <person name="Wang J."/>
            <person name="Wang Y."/>
            <person name="Zhang T."/>
            <person name="Xu B."/>
            <person name="Zheng H."/>
            <person name="Feng Z."/>
        </authorList>
    </citation>
    <scope>NUCLEOTIDE SEQUENCE [LARGE SCALE GENOMIC DNA]</scope>
    <source>
        <strain evidence="5">HuSjv2</strain>
        <tissue evidence="5">Worms</tissue>
    </source>
</reference>
<dbReference type="InterPro" id="IPR036866">
    <property type="entry name" value="RibonucZ/Hydroxyglut_hydro"/>
</dbReference>
<keyword evidence="6" id="KW-1185">Reference proteome</keyword>
<dbReference type="PANTHER" id="PTHR46094:SF1">
    <property type="entry name" value="INTEGRATOR COMPLEX SUBUNIT 9"/>
    <property type="match status" value="1"/>
</dbReference>
<sequence length="1003" mass="110692">MSNTDDNKLMLRRLNTDVHSPCYLLHIRDVNLLLDCCMDLSNLSYFLPKHQLMSPGCSDLPDMWNEKVGMLTKIGDMSYINTDFKFCMLKSSEMSSVFWETIDAILVSNTRSVLGLPFLFENTNFRGKVFATEPVVKFGKILIDDLLNELDQLFESQDNSGQSKTEVVKEFTDPVDCLLHSNEFSWTKFYTRESVTKALDKVHLVAYHEPVDLFGLLTIKGLSAGYGIGSCNWIITSSTEKVAYISHTSLLYSHVLPFDDSAFEDTDILIIGTVNLYASSQLEKTVEEFCHIVVQTLARGGNVLVPSNPAGIIFDLLETAIHAKDNFNGTLLPLFTHNHSSGGNIDRIQNITSDNTITTTSIGTINSHSAQKPTSVGSSSSGLVARSPVFFISNQVHVSLAYSNAYGEWLNAVKEGVLYTADAPFPFQSLLRSGELVALKSLYDCSSSKKLSDPSPGNEYSSHILTSPLLLGTGNSTSSGKYFETSGTNPVNSASVNSNNLVDSAIIALKSSSFRNATRNNHNGSGGIWPNSPCLIFASHPSLRFGPSVHLTRVLAYGGLRSGGRTSGPSHNSIILIESGDYVPSLEWNSKSLCSSEARLRRIISPFLQPDKLSTNQTSFSQLGTPSLSISDTATVYWLPMEARIGVHEIDHLVKRCGEPRLALILPQEVYDRSFDLLNITSRPEQFTSKIHAIPYGQQLFINLPDTRLEQVRLSTKLVSHIKPVYINVQCNPPVGTVNPVDMNNNNSDNANKSKHKSHVDSSQPRNKSDIKRKLSTNNTTAATTTVAPNTDGNKECELKAQQSAETCQNKRKCIALVNGLLTTRDGKHWLTGKQEKLEPDVIQPVKDVVSRSVNSTTNDNTASTITITSSATTVNYQSKEYVQKINMLTTENRVLVSHCDRSSRINPHELIQKLTEHGVTGAYVADSCTARQVYSRFSAYNNNDEQADSMENKDIILFPNPNTVICLHEHGSHIICMDESTRTAIRDTLLLFVHHLDINSVV</sequence>
<dbReference type="OrthoDB" id="5600060at2759"/>
<protein>
    <submittedName>
        <fullName evidence="5">Integrator complex subunit 9 isoform 1</fullName>
    </submittedName>
</protein>
<dbReference type="PANTHER" id="PTHR46094">
    <property type="entry name" value="INTEGRATOR COMPLEX SUBUNIT 9"/>
    <property type="match status" value="1"/>
</dbReference>
<dbReference type="AlphaFoldDB" id="A0A4Z2CPB4"/>
<evidence type="ECO:0000313" key="5">
    <source>
        <dbReference type="EMBL" id="TNN06071.1"/>
    </source>
</evidence>
<feature type="compositionally biased region" description="Low complexity" evidence="3">
    <location>
        <begin position="777"/>
        <end position="791"/>
    </location>
</feature>
<evidence type="ECO:0000313" key="6">
    <source>
        <dbReference type="Proteomes" id="UP000311919"/>
    </source>
</evidence>
<gene>
    <name evidence="5" type="ORF">EWB00_008645</name>
</gene>
<evidence type="ECO:0000256" key="3">
    <source>
        <dbReference type="SAM" id="MobiDB-lite"/>
    </source>
</evidence>
<dbReference type="GO" id="GO:0032039">
    <property type="term" value="C:integrator complex"/>
    <property type="evidence" value="ECO:0007669"/>
    <property type="project" value="InterPro"/>
</dbReference>